<dbReference type="AlphaFoldDB" id="A0A059EZX5"/>
<proteinExistence type="predicted"/>
<accession>A0A059EZX5</accession>
<sequence>MSEQSTNYLLSLLPKYKNREKYILSRLRNLPLSNKTKRLFCMNCLHMFIADVNCKIQLDKILYKIKCSFCDYNIIENTNVLLENNLSKKNEKSLSFKDLFK</sequence>
<evidence type="ECO:0000313" key="1">
    <source>
        <dbReference type="EMBL" id="KCZ80286.1"/>
    </source>
</evidence>
<dbReference type="VEuPathDB" id="MicrosporidiaDB:H312_02315"/>
<dbReference type="Proteomes" id="UP000030655">
    <property type="component" value="Unassembled WGS sequence"/>
</dbReference>
<dbReference type="OrthoDB" id="2190306at2759"/>
<dbReference type="HOGENOM" id="CLU_169142_0_0_1"/>
<reference evidence="1 2" key="2">
    <citation type="submission" date="2014-03" db="EMBL/GenBank/DDBJ databases">
        <title>The Genome Sequence of Anncaliia algerae insect isolate PRA339.</title>
        <authorList>
            <consortium name="The Broad Institute Genome Sequencing Platform"/>
            <consortium name="The Broad Institute Genome Sequencing Center for Infectious Disease"/>
            <person name="Cuomo C."/>
            <person name="Becnel J."/>
            <person name="Sanscrainte N."/>
            <person name="Walker B."/>
            <person name="Young S.K."/>
            <person name="Zeng Q."/>
            <person name="Gargeya S."/>
            <person name="Fitzgerald M."/>
            <person name="Haas B."/>
            <person name="Abouelleil A."/>
            <person name="Alvarado L."/>
            <person name="Arachchi H.M."/>
            <person name="Berlin A.M."/>
            <person name="Chapman S.B."/>
            <person name="Dewar J."/>
            <person name="Goldberg J."/>
            <person name="Griggs A."/>
            <person name="Gujja S."/>
            <person name="Hansen M."/>
            <person name="Howarth C."/>
            <person name="Imamovic A."/>
            <person name="Larimer J."/>
            <person name="McCowan C."/>
            <person name="Murphy C."/>
            <person name="Neiman D."/>
            <person name="Pearson M."/>
            <person name="Priest M."/>
            <person name="Roberts A."/>
            <person name="Saif S."/>
            <person name="Shea T."/>
            <person name="Sisk P."/>
            <person name="Sykes S."/>
            <person name="Wortman J."/>
            <person name="Nusbaum C."/>
            <person name="Birren B."/>
        </authorList>
    </citation>
    <scope>NUCLEOTIDE SEQUENCE [LARGE SCALE GENOMIC DNA]</scope>
    <source>
        <strain evidence="1 2">PRA339</strain>
    </source>
</reference>
<evidence type="ECO:0000313" key="2">
    <source>
        <dbReference type="Proteomes" id="UP000030655"/>
    </source>
</evidence>
<keyword evidence="2" id="KW-1185">Reference proteome</keyword>
<gene>
    <name evidence="1" type="ORF">H312_02315</name>
</gene>
<protein>
    <submittedName>
        <fullName evidence="1">Uncharacterized protein</fullName>
    </submittedName>
</protein>
<dbReference type="EMBL" id="KK365190">
    <property type="protein sequence ID" value="KCZ80286.1"/>
    <property type="molecule type" value="Genomic_DNA"/>
</dbReference>
<name>A0A059EZX5_9MICR</name>
<reference evidence="2" key="1">
    <citation type="submission" date="2013-02" db="EMBL/GenBank/DDBJ databases">
        <authorList>
            <consortium name="The Broad Institute Genome Sequencing Platform"/>
            <person name="Cuomo C."/>
            <person name="Becnel J."/>
            <person name="Sanscrainte N."/>
            <person name="Walker B."/>
            <person name="Young S.K."/>
            <person name="Zeng Q."/>
            <person name="Gargeya S."/>
            <person name="Fitzgerald M."/>
            <person name="Haas B."/>
            <person name="Abouelleil A."/>
            <person name="Alvarado L."/>
            <person name="Arachchi H.M."/>
            <person name="Berlin A.M."/>
            <person name="Chapman S.B."/>
            <person name="Dewar J."/>
            <person name="Goldberg J."/>
            <person name="Griggs A."/>
            <person name="Gujja S."/>
            <person name="Hansen M."/>
            <person name="Howarth C."/>
            <person name="Imamovic A."/>
            <person name="Larimer J."/>
            <person name="McCowan C."/>
            <person name="Murphy C."/>
            <person name="Neiman D."/>
            <person name="Pearson M."/>
            <person name="Priest M."/>
            <person name="Roberts A."/>
            <person name="Saif S."/>
            <person name="Shea T."/>
            <person name="Sisk P."/>
            <person name="Sykes S."/>
            <person name="Wortman J."/>
            <person name="Nusbaum C."/>
            <person name="Birren B."/>
        </authorList>
    </citation>
    <scope>NUCLEOTIDE SEQUENCE [LARGE SCALE GENOMIC DNA]</scope>
    <source>
        <strain evidence="2">PRA339</strain>
    </source>
</reference>
<organism evidence="1 2">
    <name type="scientific">Anncaliia algerae PRA339</name>
    <dbReference type="NCBI Taxonomy" id="1288291"/>
    <lineage>
        <taxon>Eukaryota</taxon>
        <taxon>Fungi</taxon>
        <taxon>Fungi incertae sedis</taxon>
        <taxon>Microsporidia</taxon>
        <taxon>Tubulinosematoidea</taxon>
        <taxon>Tubulinosematidae</taxon>
        <taxon>Anncaliia</taxon>
    </lineage>
</organism>